<evidence type="ECO:0000256" key="6">
    <source>
        <dbReference type="SAM" id="MobiDB-lite"/>
    </source>
</evidence>
<dbReference type="OrthoDB" id="5599552at2759"/>
<dbReference type="PROSITE" id="PS51821">
    <property type="entry name" value="VELVET"/>
    <property type="match status" value="1"/>
</dbReference>
<name>A0A9P4P0V3_9PEZI</name>
<dbReference type="PANTHER" id="PTHR33572">
    <property type="entry name" value="SPORE DEVELOPMENT REGULATOR VOSA"/>
    <property type="match status" value="1"/>
</dbReference>
<dbReference type="PANTHER" id="PTHR33572:SF18">
    <property type="entry name" value="SPORE DEVELOPMENT REGULATOR VOSA"/>
    <property type="match status" value="1"/>
</dbReference>
<organism evidence="8 9">
    <name type="scientific">Tothia fuscella</name>
    <dbReference type="NCBI Taxonomy" id="1048955"/>
    <lineage>
        <taxon>Eukaryota</taxon>
        <taxon>Fungi</taxon>
        <taxon>Dikarya</taxon>
        <taxon>Ascomycota</taxon>
        <taxon>Pezizomycotina</taxon>
        <taxon>Dothideomycetes</taxon>
        <taxon>Pleosporomycetidae</taxon>
        <taxon>Venturiales</taxon>
        <taxon>Cylindrosympodiaceae</taxon>
        <taxon>Tothia</taxon>
    </lineage>
</organism>
<dbReference type="Pfam" id="PF11754">
    <property type="entry name" value="Velvet"/>
    <property type="match status" value="2"/>
</dbReference>
<feature type="compositionally biased region" description="Low complexity" evidence="6">
    <location>
        <begin position="269"/>
        <end position="278"/>
    </location>
</feature>
<feature type="region of interest" description="Disordered" evidence="6">
    <location>
        <begin position="236"/>
        <end position="351"/>
    </location>
</feature>
<reference evidence="8" key="1">
    <citation type="journal article" date="2020" name="Stud. Mycol.">
        <title>101 Dothideomycetes genomes: a test case for predicting lifestyles and emergence of pathogens.</title>
        <authorList>
            <person name="Haridas S."/>
            <person name="Albert R."/>
            <person name="Binder M."/>
            <person name="Bloem J."/>
            <person name="Labutti K."/>
            <person name="Salamov A."/>
            <person name="Andreopoulos B."/>
            <person name="Baker S."/>
            <person name="Barry K."/>
            <person name="Bills G."/>
            <person name="Bluhm B."/>
            <person name="Cannon C."/>
            <person name="Castanera R."/>
            <person name="Culley D."/>
            <person name="Daum C."/>
            <person name="Ezra D."/>
            <person name="Gonzalez J."/>
            <person name="Henrissat B."/>
            <person name="Kuo A."/>
            <person name="Liang C."/>
            <person name="Lipzen A."/>
            <person name="Lutzoni F."/>
            <person name="Magnuson J."/>
            <person name="Mondo S."/>
            <person name="Nolan M."/>
            <person name="Ohm R."/>
            <person name="Pangilinan J."/>
            <person name="Park H.-J."/>
            <person name="Ramirez L."/>
            <person name="Alfaro M."/>
            <person name="Sun H."/>
            <person name="Tritt A."/>
            <person name="Yoshinaga Y."/>
            <person name="Zwiers L.-H."/>
            <person name="Turgeon B."/>
            <person name="Goodwin S."/>
            <person name="Spatafora J."/>
            <person name="Crous P."/>
            <person name="Grigoriev I."/>
        </authorList>
    </citation>
    <scope>NUCLEOTIDE SEQUENCE</scope>
    <source>
        <strain evidence="8">CBS 130266</strain>
    </source>
</reference>
<feature type="domain" description="Velvet" evidence="7">
    <location>
        <begin position="60"/>
        <end position="235"/>
    </location>
</feature>
<keyword evidence="5" id="KW-0539">Nucleus</keyword>
<dbReference type="GO" id="GO:0030435">
    <property type="term" value="P:sporulation resulting in formation of a cellular spore"/>
    <property type="evidence" value="ECO:0007669"/>
    <property type="project" value="UniProtKB-KW"/>
</dbReference>
<gene>
    <name evidence="8" type="ORF">EJ08DRAFT_657346</name>
</gene>
<comment type="caution">
    <text evidence="8">The sequence shown here is derived from an EMBL/GenBank/DDBJ whole genome shotgun (WGS) entry which is preliminary data.</text>
</comment>
<keyword evidence="9" id="KW-1185">Reference proteome</keyword>
<proteinExistence type="predicted"/>
<evidence type="ECO:0000256" key="5">
    <source>
        <dbReference type="ARBA" id="ARBA00023242"/>
    </source>
</evidence>
<dbReference type="InterPro" id="IPR021740">
    <property type="entry name" value="Velvet"/>
</dbReference>
<dbReference type="AlphaFoldDB" id="A0A9P4P0V3"/>
<evidence type="ECO:0000313" key="8">
    <source>
        <dbReference type="EMBL" id="KAF2434621.1"/>
    </source>
</evidence>
<evidence type="ECO:0000256" key="2">
    <source>
        <dbReference type="ARBA" id="ARBA00022969"/>
    </source>
</evidence>
<feature type="compositionally biased region" description="Gly residues" evidence="6">
    <location>
        <begin position="1"/>
        <end position="10"/>
    </location>
</feature>
<feature type="region of interest" description="Disordered" evidence="6">
    <location>
        <begin position="1"/>
        <end position="21"/>
    </location>
</feature>
<sequence>MNNGFYGGLSGPPPPSGPIAGYYGMQPYTQQVQARQLTRCESETGRSLLKRRRHPSTNTFYSSRDCNLSIRQEPKEALVTQEGKEKSRKPVDPPPILQLHVENHADPQSHWLQSPYLFVTCALIKSDSMEPVKTGEDGKQALTGSLVSSLHRLKDTNNQDGGFFVFGDVSVRVTGRHRLHFSLFDFHKDTREVTFLCAATTAPFNVVQAKDFRGLDESTYLSRAFSDQGVRLRLRKEPRAFGGNKRSYPQSQYQQPRDEDQDDGGSGDGQYDAQYQDAHISPKRQRTTAEYSGYDQHQSTLAVRPPSANDGGYPAMPQSYQSQMRHPPQYQQPGQQFMYPGGPFSTGPSPYVPMTTTAQDTNAYSSHQFAPNAYNTGPPIQQYNGQRSVQEGSGLHALPVQPYLSGTLAPPTDTDYASVPPELTAYNPALLGMDAPSISRPKGRYEENVENAVQDLRANAVHGFHGTKIEDFSADLATNHYP</sequence>
<evidence type="ECO:0000259" key="7">
    <source>
        <dbReference type="PROSITE" id="PS51821"/>
    </source>
</evidence>
<keyword evidence="3" id="KW-0805">Transcription regulation</keyword>
<evidence type="ECO:0000256" key="1">
    <source>
        <dbReference type="ARBA" id="ARBA00004123"/>
    </source>
</evidence>
<accession>A0A9P4P0V3</accession>
<dbReference type="Proteomes" id="UP000800235">
    <property type="component" value="Unassembled WGS sequence"/>
</dbReference>
<evidence type="ECO:0000313" key="9">
    <source>
        <dbReference type="Proteomes" id="UP000800235"/>
    </source>
</evidence>
<dbReference type="GO" id="GO:0005634">
    <property type="term" value="C:nucleus"/>
    <property type="evidence" value="ECO:0007669"/>
    <property type="project" value="UniProtKB-SubCell"/>
</dbReference>
<dbReference type="EMBL" id="MU007016">
    <property type="protein sequence ID" value="KAF2434621.1"/>
    <property type="molecule type" value="Genomic_DNA"/>
</dbReference>
<dbReference type="InterPro" id="IPR038491">
    <property type="entry name" value="Velvet_dom_sf"/>
</dbReference>
<feature type="compositionally biased region" description="Polar residues" evidence="6">
    <location>
        <begin position="318"/>
        <end position="335"/>
    </location>
</feature>
<evidence type="ECO:0000256" key="3">
    <source>
        <dbReference type="ARBA" id="ARBA00023015"/>
    </source>
</evidence>
<comment type="subcellular location">
    <subcellularLocation>
        <location evidence="1">Nucleus</location>
    </subcellularLocation>
</comment>
<dbReference type="Gene3D" id="2.60.40.3960">
    <property type="entry name" value="Velvet domain"/>
    <property type="match status" value="1"/>
</dbReference>
<dbReference type="InterPro" id="IPR037525">
    <property type="entry name" value="Velvet_dom"/>
</dbReference>
<evidence type="ECO:0000256" key="4">
    <source>
        <dbReference type="ARBA" id="ARBA00023163"/>
    </source>
</evidence>
<keyword evidence="4" id="KW-0804">Transcription</keyword>
<keyword evidence="2" id="KW-0749">Sporulation</keyword>
<protein>
    <recommendedName>
        <fullName evidence="7">Velvet domain-containing protein</fullName>
    </recommendedName>
</protein>